<dbReference type="GO" id="GO:0016342">
    <property type="term" value="C:catenin complex"/>
    <property type="evidence" value="ECO:0007669"/>
    <property type="project" value="TreeGrafter"/>
</dbReference>
<dbReference type="InterPro" id="IPR039808">
    <property type="entry name" value="Cadherin"/>
</dbReference>
<evidence type="ECO:0000313" key="7">
    <source>
        <dbReference type="Proteomes" id="UP000003947"/>
    </source>
</evidence>
<dbReference type="InterPro" id="IPR015919">
    <property type="entry name" value="Cadherin-like_sf"/>
</dbReference>
<dbReference type="PANTHER" id="PTHR24027">
    <property type="entry name" value="CADHERIN-23"/>
    <property type="match status" value="1"/>
</dbReference>
<dbReference type="Proteomes" id="UP000003947">
    <property type="component" value="Unassembled WGS sequence"/>
</dbReference>
<name>I4YV33_9HYPH</name>
<dbReference type="SMART" id="SM00112">
    <property type="entry name" value="CA"/>
    <property type="match status" value="2"/>
</dbReference>
<dbReference type="Gene3D" id="2.150.10.10">
    <property type="entry name" value="Serralysin-like metalloprotease, C-terminal"/>
    <property type="match status" value="1"/>
</dbReference>
<dbReference type="GO" id="GO:0008013">
    <property type="term" value="F:beta-catenin binding"/>
    <property type="evidence" value="ECO:0007669"/>
    <property type="project" value="TreeGrafter"/>
</dbReference>
<keyword evidence="2" id="KW-0677">Repeat</keyword>
<evidence type="ECO:0000256" key="4">
    <source>
        <dbReference type="ARBA" id="ARBA00023136"/>
    </source>
</evidence>
<dbReference type="OrthoDB" id="8017047at2"/>
<dbReference type="InterPro" id="IPR002126">
    <property type="entry name" value="Cadherin-like_dom"/>
</dbReference>
<keyword evidence="4" id="KW-0472">Membrane</keyword>
<organism evidence="6 7">
    <name type="scientific">Microvirga lotononidis</name>
    <dbReference type="NCBI Taxonomy" id="864069"/>
    <lineage>
        <taxon>Bacteria</taxon>
        <taxon>Pseudomonadati</taxon>
        <taxon>Pseudomonadota</taxon>
        <taxon>Alphaproteobacteria</taxon>
        <taxon>Hyphomicrobiales</taxon>
        <taxon>Methylobacteriaceae</taxon>
        <taxon>Microvirga</taxon>
    </lineage>
</organism>
<evidence type="ECO:0000256" key="2">
    <source>
        <dbReference type="ARBA" id="ARBA00022737"/>
    </source>
</evidence>
<dbReference type="InterPro" id="IPR018511">
    <property type="entry name" value="Hemolysin-typ_Ca-bd_CS"/>
</dbReference>
<dbReference type="AlphaFoldDB" id="I4YV33"/>
<dbReference type="SUPFAM" id="SSF51120">
    <property type="entry name" value="beta-Roll"/>
    <property type="match status" value="1"/>
</dbReference>
<evidence type="ECO:0000313" key="6">
    <source>
        <dbReference type="EMBL" id="EIM27825.1"/>
    </source>
</evidence>
<dbReference type="CDD" id="cd11304">
    <property type="entry name" value="Cadherin_repeat"/>
    <property type="match status" value="2"/>
</dbReference>
<comment type="subcellular location">
    <subcellularLocation>
        <location evidence="1">Membrane</location>
    </subcellularLocation>
</comment>
<dbReference type="eggNOG" id="COG2931">
    <property type="taxonomic scope" value="Bacteria"/>
</dbReference>
<dbReference type="Pfam" id="PF00353">
    <property type="entry name" value="HemolysinCabind"/>
    <property type="match status" value="1"/>
</dbReference>
<dbReference type="PROSITE" id="PS50268">
    <property type="entry name" value="CADHERIN_2"/>
    <property type="match status" value="2"/>
</dbReference>
<evidence type="ECO:0000256" key="1">
    <source>
        <dbReference type="ARBA" id="ARBA00004370"/>
    </source>
</evidence>
<protein>
    <submittedName>
        <fullName evidence="6">Putative calcium-binding protein</fullName>
    </submittedName>
</protein>
<dbReference type="PROSITE" id="PS00330">
    <property type="entry name" value="HEMOLYSIN_CALCIUM"/>
    <property type="match status" value="1"/>
</dbReference>
<proteinExistence type="predicted"/>
<sequence>MANLEIRNLDGDNILREPGADVLIDQGQNAEVVAGDHPLLYLDVVTWGPPAAFGIRTEAGQVELPDGLGEGKPVVVAGIEIGFIGYVWESGIGFEFNDDATAALVQTLIRALTYRDLSQEIGFSAGRGIDVYLTDAGEDSAFVDLHIGDNIIGTAQDDTFNASRSLIGAGDSLNGGDGNDTLTLTGGGAFDLHLMAGLDNTETILGTADVDYVTLRADQLADVVRIDGQGGSDRLYLQGSNIDLTGKTISSFDIHLKTDGATITVGNLEIAQLVHGYDTANDSLILETGTLTALDRLLLHRQGIERIVTFDQDGNEVESIHGAPNLVRFGEAPIAAEIGTAVFLDTAQDSALSVDSGLLKSLVLRVDEADEHDVINVDQSGEVTVSAQGSVRDVFVAGRKIGSVSGLGSSLVGFAFDDQATTERVQQVLHALTYSRSSGEEGDTRTIHVSLRDVGNRELATQLTVNLSADETPDDPNTAPTNLDFTGHSIREVSATGTKVGDLSATDEPGTILTFRLLNDAGGRFAIGRDGTSIVVANGALLDYERARSHVIKVEVSDGALTEVKEFTIQVSDLDETPDNLNLAGTSVREVAATGTKVGDLSAVDPEGRTLTYKLLDNAGGRFAIGQDGRSIVVAGGALLDYEQARSHVIKVEVSDGVLTSVKEFTIQVNDWIGETATGTSGHDILVGGSGNDVFSGGAGDDRLNGGAGNDTLSGGAGNDVFVFDVKPHRRTNYDTVKDYNVKQDSIYLDNAVFTKLGPGTAALPKMLKAKHFKLSTQQQDKDDYIIYDKGKGVLYYDANGSAAGGRMEIAKFSNKPVLKASEFFVI</sequence>
<keyword evidence="7" id="KW-1185">Reference proteome</keyword>
<evidence type="ECO:0000256" key="3">
    <source>
        <dbReference type="ARBA" id="ARBA00022837"/>
    </source>
</evidence>
<dbReference type="Gene3D" id="2.60.40.60">
    <property type="entry name" value="Cadherins"/>
    <property type="match status" value="1"/>
</dbReference>
<dbReference type="PATRIC" id="fig|864069.3.peg.4752"/>
<dbReference type="InterPro" id="IPR011049">
    <property type="entry name" value="Serralysin-like_metalloprot_C"/>
</dbReference>
<accession>I4YV33</accession>
<dbReference type="SUPFAM" id="SSF49313">
    <property type="entry name" value="Cadherin-like"/>
    <property type="match status" value="2"/>
</dbReference>
<keyword evidence="3" id="KW-0106">Calcium</keyword>
<gene>
    <name evidence="6" type="ORF">MicloDRAFT_00043990</name>
</gene>
<dbReference type="STRING" id="864069.MicloDRAFT_00043990"/>
<feature type="domain" description="Cadherin" evidence="5">
    <location>
        <begin position="489"/>
        <end position="581"/>
    </location>
</feature>
<dbReference type="RefSeq" id="WP_009763875.1">
    <property type="nucleotide sequence ID" value="NZ_CP141048.1"/>
</dbReference>
<dbReference type="Pfam" id="PF00028">
    <property type="entry name" value="Cadherin"/>
    <property type="match status" value="1"/>
</dbReference>
<feature type="domain" description="Cadherin" evidence="5">
    <location>
        <begin position="587"/>
        <end position="671"/>
    </location>
</feature>
<dbReference type="GO" id="GO:0016477">
    <property type="term" value="P:cell migration"/>
    <property type="evidence" value="ECO:0007669"/>
    <property type="project" value="TreeGrafter"/>
</dbReference>
<dbReference type="HOGENOM" id="CLU_017648_0_0_5"/>
<dbReference type="GO" id="GO:0007156">
    <property type="term" value="P:homophilic cell adhesion via plasma membrane adhesion molecules"/>
    <property type="evidence" value="ECO:0007669"/>
    <property type="project" value="InterPro"/>
</dbReference>
<dbReference type="PANTHER" id="PTHR24027:SF438">
    <property type="entry name" value="CADHERIN 23"/>
    <property type="match status" value="1"/>
</dbReference>
<dbReference type="PRINTS" id="PR00313">
    <property type="entry name" value="CABNDNGRPT"/>
</dbReference>
<dbReference type="GO" id="GO:0005509">
    <property type="term" value="F:calcium ion binding"/>
    <property type="evidence" value="ECO:0007669"/>
    <property type="project" value="InterPro"/>
</dbReference>
<evidence type="ECO:0000259" key="5">
    <source>
        <dbReference type="PROSITE" id="PS50268"/>
    </source>
</evidence>
<dbReference type="GO" id="GO:0045296">
    <property type="term" value="F:cadherin binding"/>
    <property type="evidence" value="ECO:0007669"/>
    <property type="project" value="TreeGrafter"/>
</dbReference>
<reference evidence="6 7" key="1">
    <citation type="submission" date="2012-02" db="EMBL/GenBank/DDBJ databases">
        <title>Improved High-Quality Draft sequence of Microvirga sp. WSM3557.</title>
        <authorList>
            <consortium name="US DOE Joint Genome Institute"/>
            <person name="Lucas S."/>
            <person name="Han J."/>
            <person name="Lapidus A."/>
            <person name="Cheng J.-F."/>
            <person name="Goodwin L."/>
            <person name="Pitluck S."/>
            <person name="Peters L."/>
            <person name="Zhang X."/>
            <person name="Detter J.C."/>
            <person name="Han C."/>
            <person name="Tapia R."/>
            <person name="Land M."/>
            <person name="Hauser L."/>
            <person name="Kyrpides N."/>
            <person name="Ivanova N."/>
            <person name="Pagani I."/>
            <person name="Brau L."/>
            <person name="Yates R."/>
            <person name="O'Hara G."/>
            <person name="Rui T."/>
            <person name="Howieson J."/>
            <person name="Reeve W."/>
            <person name="Woyke T."/>
        </authorList>
    </citation>
    <scope>NUCLEOTIDE SEQUENCE [LARGE SCALE GENOMIC DNA]</scope>
    <source>
        <strain evidence="6 7">WSM3557</strain>
    </source>
</reference>
<dbReference type="InterPro" id="IPR001343">
    <property type="entry name" value="Hemolysn_Ca-bd"/>
</dbReference>
<dbReference type="EMBL" id="JH660645">
    <property type="protein sequence ID" value="EIM27825.1"/>
    <property type="molecule type" value="Genomic_DNA"/>
</dbReference>